<dbReference type="Pfam" id="PF01022">
    <property type="entry name" value="HTH_5"/>
    <property type="match status" value="1"/>
</dbReference>
<dbReference type="EMBL" id="JANUHA010000021">
    <property type="protein sequence ID" value="MCS0598994.1"/>
    <property type="molecule type" value="Genomic_DNA"/>
</dbReference>
<dbReference type="Gene3D" id="1.10.10.10">
    <property type="entry name" value="Winged helix-like DNA-binding domain superfamily/Winged helix DNA-binding domain"/>
    <property type="match status" value="1"/>
</dbReference>
<dbReference type="InterPro" id="IPR036390">
    <property type="entry name" value="WH_DNA-bd_sf"/>
</dbReference>
<organism evidence="5 6">
    <name type="scientific">Massilia agri</name>
    <dbReference type="NCBI Taxonomy" id="1886785"/>
    <lineage>
        <taxon>Bacteria</taxon>
        <taxon>Pseudomonadati</taxon>
        <taxon>Pseudomonadota</taxon>
        <taxon>Betaproteobacteria</taxon>
        <taxon>Burkholderiales</taxon>
        <taxon>Oxalobacteraceae</taxon>
        <taxon>Telluria group</taxon>
        <taxon>Massilia</taxon>
    </lineage>
</organism>
<keyword evidence="3" id="KW-0804">Transcription</keyword>
<dbReference type="SUPFAM" id="SSF46785">
    <property type="entry name" value="Winged helix' DNA-binding domain"/>
    <property type="match status" value="1"/>
</dbReference>
<evidence type="ECO:0000313" key="5">
    <source>
        <dbReference type="EMBL" id="MCS0598994.1"/>
    </source>
</evidence>
<proteinExistence type="predicted"/>
<reference evidence="5 6" key="1">
    <citation type="submission" date="2022-08" db="EMBL/GenBank/DDBJ databases">
        <title>Reclassification of Massilia species as members of the genera Telluria, Duganella, Pseudoduganella, Mokoshia gen. nov. and Zemynaea gen. nov. using orthogonal and non-orthogonal genome-based approaches.</title>
        <authorList>
            <person name="Bowman J.P."/>
        </authorList>
    </citation>
    <scope>NUCLEOTIDE SEQUENCE [LARGE SCALE GENOMIC DNA]</scope>
    <source>
        <strain evidence="5 6">JCM 31661</strain>
    </source>
</reference>
<dbReference type="CDD" id="cd00090">
    <property type="entry name" value="HTH_ARSR"/>
    <property type="match status" value="1"/>
</dbReference>
<dbReference type="InterPro" id="IPR036388">
    <property type="entry name" value="WH-like_DNA-bd_sf"/>
</dbReference>
<evidence type="ECO:0000256" key="3">
    <source>
        <dbReference type="ARBA" id="ARBA00023163"/>
    </source>
</evidence>
<evidence type="ECO:0000256" key="1">
    <source>
        <dbReference type="ARBA" id="ARBA00023015"/>
    </source>
</evidence>
<dbReference type="PANTHER" id="PTHR33154">
    <property type="entry name" value="TRANSCRIPTIONAL REGULATOR, ARSR FAMILY"/>
    <property type="match status" value="1"/>
</dbReference>
<feature type="domain" description="HTH arsR-type" evidence="4">
    <location>
        <begin position="19"/>
        <end position="109"/>
    </location>
</feature>
<evidence type="ECO:0000256" key="2">
    <source>
        <dbReference type="ARBA" id="ARBA00023125"/>
    </source>
</evidence>
<keyword evidence="1" id="KW-0805">Transcription regulation</keyword>
<dbReference type="NCBIfam" id="NF033788">
    <property type="entry name" value="HTH_metalloreg"/>
    <property type="match status" value="1"/>
</dbReference>
<dbReference type="InterPro" id="IPR051081">
    <property type="entry name" value="HTH_MetalResp_TranReg"/>
</dbReference>
<dbReference type="InterPro" id="IPR011991">
    <property type="entry name" value="ArsR-like_HTH"/>
</dbReference>
<gene>
    <name evidence="5" type="ORF">NX780_21850</name>
</gene>
<keyword evidence="2" id="KW-0238">DNA-binding</keyword>
<dbReference type="SMART" id="SM00418">
    <property type="entry name" value="HTH_ARSR"/>
    <property type="match status" value="1"/>
</dbReference>
<sequence>MSVSMSKSCCSPDARNTPGKEIDVDDLARMCKALSHPARVQLLRHLIDYGECYFGSLADVLPLAPSTISKHVSILKDAGLIEGSSDVQRVCYCVNHERLLQFKAVVQDF</sequence>
<name>A0ABT2ARW7_9BURK</name>
<dbReference type="PROSITE" id="PS50987">
    <property type="entry name" value="HTH_ARSR_2"/>
    <property type="match status" value="1"/>
</dbReference>
<keyword evidence="6" id="KW-1185">Reference proteome</keyword>
<evidence type="ECO:0000259" key="4">
    <source>
        <dbReference type="PROSITE" id="PS50987"/>
    </source>
</evidence>
<accession>A0ABT2ARW7</accession>
<evidence type="ECO:0000313" key="6">
    <source>
        <dbReference type="Proteomes" id="UP001206572"/>
    </source>
</evidence>
<dbReference type="Proteomes" id="UP001206572">
    <property type="component" value="Unassembled WGS sequence"/>
</dbReference>
<comment type="caution">
    <text evidence="5">The sequence shown here is derived from an EMBL/GenBank/DDBJ whole genome shotgun (WGS) entry which is preliminary data.</text>
</comment>
<dbReference type="PANTHER" id="PTHR33154:SF15">
    <property type="entry name" value="REGULATORY PROTEIN ARSR"/>
    <property type="match status" value="1"/>
</dbReference>
<dbReference type="InterPro" id="IPR001845">
    <property type="entry name" value="HTH_ArsR_DNA-bd_dom"/>
</dbReference>
<protein>
    <submittedName>
        <fullName evidence="5">Metalloregulator ArsR/SmtB family transcription factor</fullName>
    </submittedName>
</protein>
<dbReference type="RefSeq" id="WP_258829997.1">
    <property type="nucleotide sequence ID" value="NZ_JANUHA010000021.1"/>
</dbReference>